<dbReference type="InterPro" id="IPR011551">
    <property type="entry name" value="NTP_PyrPHydrolase_MazG"/>
</dbReference>
<dbReference type="GO" id="GO:0046052">
    <property type="term" value="P:UTP catabolic process"/>
    <property type="evidence" value="ECO:0007669"/>
    <property type="project" value="TreeGrafter"/>
</dbReference>
<keyword evidence="3" id="KW-1185">Reference proteome</keyword>
<dbReference type="InterPro" id="IPR004518">
    <property type="entry name" value="MazG-like_dom"/>
</dbReference>
<dbReference type="GO" id="GO:0046076">
    <property type="term" value="P:dTTP catabolic process"/>
    <property type="evidence" value="ECO:0007669"/>
    <property type="project" value="TreeGrafter"/>
</dbReference>
<dbReference type="AlphaFoldDB" id="A0A6G7YAY4"/>
<dbReference type="GO" id="GO:0046061">
    <property type="term" value="P:dATP catabolic process"/>
    <property type="evidence" value="ECO:0007669"/>
    <property type="project" value="TreeGrafter"/>
</dbReference>
<evidence type="ECO:0000313" key="3">
    <source>
        <dbReference type="Proteomes" id="UP000501058"/>
    </source>
</evidence>
<dbReference type="GO" id="GO:0006203">
    <property type="term" value="P:dGTP catabolic process"/>
    <property type="evidence" value="ECO:0007669"/>
    <property type="project" value="TreeGrafter"/>
</dbReference>
<organism evidence="2 3">
    <name type="scientific">Propioniciclava coleopterorum</name>
    <dbReference type="NCBI Taxonomy" id="2714937"/>
    <lineage>
        <taxon>Bacteria</taxon>
        <taxon>Bacillati</taxon>
        <taxon>Actinomycetota</taxon>
        <taxon>Actinomycetes</taxon>
        <taxon>Propionibacteriales</taxon>
        <taxon>Propionibacteriaceae</taxon>
        <taxon>Propioniciclava</taxon>
    </lineage>
</organism>
<reference evidence="2 3" key="1">
    <citation type="submission" date="2020-03" db="EMBL/GenBank/DDBJ databases">
        <title>Propioniciclava sp. nov., isolated from Hydrophilus acuminatus.</title>
        <authorList>
            <person name="Hyun D.-W."/>
            <person name="Bae J.-W."/>
        </authorList>
    </citation>
    <scope>NUCLEOTIDE SEQUENCE [LARGE SCALE GENOMIC DNA]</scope>
    <source>
        <strain evidence="2 3">HDW11</strain>
    </source>
</reference>
<dbReference type="GO" id="GO:0046081">
    <property type="term" value="P:dUTP catabolic process"/>
    <property type="evidence" value="ECO:0007669"/>
    <property type="project" value="TreeGrafter"/>
</dbReference>
<proteinExistence type="predicted"/>
<dbReference type="SUPFAM" id="SSF101386">
    <property type="entry name" value="all-alpha NTP pyrophosphatases"/>
    <property type="match status" value="1"/>
</dbReference>
<sequence length="192" mass="20663">MARLRRDCPWDAEQTHRSLVTYLIEETAEVVEAIETADDAHLVEELGDLLLQVAFHAQIAADEGRFDIDDVAAGIADKLIARHPYVFAAGDVPDDLDASWEVRKRAEKGRTSALDGIPPLNALARSMKVVRRTRALDVPLPLPDAPVTAAEVGEGIVALVARAQASGIDADQAVRDAVRALERRVAAAEASS</sequence>
<dbReference type="GO" id="GO:0046047">
    <property type="term" value="P:TTP catabolic process"/>
    <property type="evidence" value="ECO:0007669"/>
    <property type="project" value="TreeGrafter"/>
</dbReference>
<dbReference type="InterPro" id="IPR048015">
    <property type="entry name" value="NTP-PPase_MazG-like_N"/>
</dbReference>
<gene>
    <name evidence="2" type="ORF">G7070_04090</name>
</gene>
<dbReference type="CDD" id="cd11528">
    <property type="entry name" value="NTP-PPase_MazG_Nterm"/>
    <property type="match status" value="1"/>
</dbReference>
<dbReference type="GO" id="GO:0047429">
    <property type="term" value="F:nucleoside triphosphate diphosphatase activity"/>
    <property type="evidence" value="ECO:0007669"/>
    <property type="project" value="TreeGrafter"/>
</dbReference>
<dbReference type="Proteomes" id="UP000501058">
    <property type="component" value="Chromosome"/>
</dbReference>
<feature type="domain" description="NTP pyrophosphohydrolase MazG-like" evidence="1">
    <location>
        <begin position="14"/>
        <end position="87"/>
    </location>
</feature>
<evidence type="ECO:0000313" key="2">
    <source>
        <dbReference type="EMBL" id="QIK73798.1"/>
    </source>
</evidence>
<protein>
    <submittedName>
        <fullName evidence="2">MazG family protein</fullName>
    </submittedName>
</protein>
<accession>A0A6G7YAY4</accession>
<dbReference type="Gene3D" id="1.10.287.1080">
    <property type="entry name" value="MazG-like"/>
    <property type="match status" value="1"/>
</dbReference>
<name>A0A6G7YAY4_9ACTN</name>
<dbReference type="GO" id="GO:0006950">
    <property type="term" value="P:response to stress"/>
    <property type="evidence" value="ECO:0007669"/>
    <property type="project" value="UniProtKB-ARBA"/>
</dbReference>
<evidence type="ECO:0000259" key="1">
    <source>
        <dbReference type="Pfam" id="PF03819"/>
    </source>
</evidence>
<dbReference type="PANTHER" id="PTHR30522:SF0">
    <property type="entry name" value="NUCLEOSIDE TRIPHOSPHATE PYROPHOSPHOHYDROLASE"/>
    <property type="match status" value="1"/>
</dbReference>
<dbReference type="KEGG" id="prv:G7070_04090"/>
<dbReference type="Pfam" id="PF03819">
    <property type="entry name" value="MazG"/>
    <property type="match status" value="1"/>
</dbReference>
<dbReference type="PANTHER" id="PTHR30522">
    <property type="entry name" value="NUCLEOSIDE TRIPHOSPHATE PYROPHOSPHOHYDROLASE"/>
    <property type="match status" value="1"/>
</dbReference>
<dbReference type="FunFam" id="1.10.287.1080:FF:000001">
    <property type="entry name" value="Nucleoside triphosphate pyrophosphohydrolase"/>
    <property type="match status" value="1"/>
</dbReference>
<dbReference type="RefSeq" id="WP_166234953.1">
    <property type="nucleotide sequence ID" value="NZ_CP049865.1"/>
</dbReference>
<dbReference type="EMBL" id="CP049865">
    <property type="protein sequence ID" value="QIK73798.1"/>
    <property type="molecule type" value="Genomic_DNA"/>
</dbReference>